<name>A0A1C6Z1X3_HAFAL</name>
<dbReference type="EMBL" id="FMIQ01000047">
    <property type="protein sequence ID" value="SCM53028.1"/>
    <property type="molecule type" value="Genomic_DNA"/>
</dbReference>
<evidence type="ECO:0000313" key="2">
    <source>
        <dbReference type="EMBL" id="SCM53028.1"/>
    </source>
</evidence>
<keyword evidence="1" id="KW-0802">TPR repeat</keyword>
<protein>
    <recommendedName>
        <fullName evidence="4">Tetratricopeptide repeat protein</fullName>
    </recommendedName>
</protein>
<proteinExistence type="predicted"/>
<dbReference type="SUPFAM" id="SSF48452">
    <property type="entry name" value="TPR-like"/>
    <property type="match status" value="1"/>
</dbReference>
<evidence type="ECO:0000256" key="1">
    <source>
        <dbReference type="PROSITE-ProRule" id="PRU00339"/>
    </source>
</evidence>
<evidence type="ECO:0000313" key="3">
    <source>
        <dbReference type="Proteomes" id="UP000094844"/>
    </source>
</evidence>
<accession>A0A1C6Z1X3</accession>
<dbReference type="AlphaFoldDB" id="A0A1C6Z1X3"/>
<dbReference type="Gene3D" id="1.25.40.10">
    <property type="entry name" value="Tetratricopeptide repeat domain"/>
    <property type="match status" value="1"/>
</dbReference>
<sequence length="177" mass="20908">MLDSNNYVLDHNSINRSAGAKLRQVYLSVIIKLGIKKQMTIPYEMIVKRIEKGNSLHEQGKNKESLDIYFSVLDDLRNSYENIYDIDETRWLIRCIYNVYFSLKDYISAEKWAKEVFNCNIPYKATSELINLGKVYVELGLENEAMEQFEKAYQKGKIRAFQGFDNKYLQFYLSHKK</sequence>
<dbReference type="PROSITE" id="PS50005">
    <property type="entry name" value="TPR"/>
    <property type="match status" value="1"/>
</dbReference>
<dbReference type="InterPro" id="IPR011990">
    <property type="entry name" value="TPR-like_helical_dom_sf"/>
</dbReference>
<gene>
    <name evidence="2" type="ORF">BN1044_02516</name>
</gene>
<dbReference type="Proteomes" id="UP000094844">
    <property type="component" value="Unassembled WGS sequence"/>
</dbReference>
<feature type="repeat" description="TPR" evidence="1">
    <location>
        <begin position="126"/>
        <end position="159"/>
    </location>
</feature>
<dbReference type="InterPro" id="IPR019734">
    <property type="entry name" value="TPR_rpt"/>
</dbReference>
<reference evidence="2 3" key="1">
    <citation type="submission" date="2016-09" db="EMBL/GenBank/DDBJ databases">
        <authorList>
            <person name="Capua I."/>
            <person name="De Benedictis P."/>
            <person name="Joannis T."/>
            <person name="Lombin L.H."/>
            <person name="Cattoli G."/>
        </authorList>
    </citation>
    <scope>NUCLEOTIDE SEQUENCE [LARGE SCALE GENOMIC DNA]</scope>
    <source>
        <strain evidence="2 3">GB001</strain>
    </source>
</reference>
<evidence type="ECO:0008006" key="4">
    <source>
        <dbReference type="Google" id="ProtNLM"/>
    </source>
</evidence>
<organism evidence="2 3">
    <name type="scientific">Hafnia alvei</name>
    <dbReference type="NCBI Taxonomy" id="569"/>
    <lineage>
        <taxon>Bacteria</taxon>
        <taxon>Pseudomonadati</taxon>
        <taxon>Pseudomonadota</taxon>
        <taxon>Gammaproteobacteria</taxon>
        <taxon>Enterobacterales</taxon>
        <taxon>Hafniaceae</taxon>
        <taxon>Hafnia</taxon>
    </lineage>
</organism>